<evidence type="ECO:0000256" key="1">
    <source>
        <dbReference type="SAM" id="Coils"/>
    </source>
</evidence>
<organism evidence="5 6">
    <name type="scientific">Phytophthora sojae (strain P6497)</name>
    <name type="common">Soybean stem and root rot agent</name>
    <name type="synonym">Phytophthora megasperma f. sp. glycines</name>
    <dbReference type="NCBI Taxonomy" id="1094619"/>
    <lineage>
        <taxon>Eukaryota</taxon>
        <taxon>Sar</taxon>
        <taxon>Stramenopiles</taxon>
        <taxon>Oomycota</taxon>
        <taxon>Peronosporomycetes</taxon>
        <taxon>Peronosporales</taxon>
        <taxon>Peronosporaceae</taxon>
        <taxon>Phytophthora</taxon>
    </lineage>
</organism>
<dbReference type="STRING" id="1094619.G4YJ71"/>
<dbReference type="Proteomes" id="UP000002640">
    <property type="component" value="Unassembled WGS sequence"/>
</dbReference>
<feature type="compositionally biased region" description="Basic and acidic residues" evidence="2">
    <location>
        <begin position="1"/>
        <end position="13"/>
    </location>
</feature>
<feature type="region of interest" description="Disordered" evidence="2">
    <location>
        <begin position="1"/>
        <end position="34"/>
    </location>
</feature>
<keyword evidence="3" id="KW-0472">Membrane</keyword>
<dbReference type="SMR" id="G4YJ71"/>
<keyword evidence="3" id="KW-1133">Transmembrane helix</keyword>
<dbReference type="OMA" id="TTWCCRI"/>
<dbReference type="Gene3D" id="1.20.5.110">
    <property type="match status" value="1"/>
</dbReference>
<feature type="coiled-coil region" evidence="1">
    <location>
        <begin position="234"/>
        <end position="261"/>
    </location>
</feature>
<gene>
    <name evidence="5" type="ORF">PHYSODRAFT_249260</name>
</gene>
<dbReference type="GeneID" id="20637913"/>
<sequence length="324" mass="35689">MNRELDGLLDKLSRINQEMGGEDGKGKKKDKKGDQFHELKTKIGERLHHLKMTLQDNEVAATKRGKHPREAIRRQQEIREEIRLVGVDIKDLTASYDLEMKKKKSKFSPEELAMRKEIVTQYWAEYERIKELAAVNYRSPAGRTTFDTGGVAAPIGSFENGAFTARARPVAGGGAFGGPVFGGLGGGIGGGGGGGGDGPVEREVVTDDQRAMLADIQRNDQRFDNMIEQIGTGVQELGQQARMLNEELQQQAIMIDGLSERIDTTQAHVESVNRKMKKTLEKVGRGADKCMMDMICLILLLGILAVVYNMFIKKDSSSTSTTTT</sequence>
<dbReference type="InParanoid" id="G4YJ71"/>
<name>G4YJ71_PHYSP</name>
<proteinExistence type="predicted"/>
<accession>G4YJ71</accession>
<feature type="domain" description="T-SNARE coiled-coil homology" evidence="4">
    <location>
        <begin position="217"/>
        <end position="279"/>
    </location>
</feature>
<evidence type="ECO:0000313" key="5">
    <source>
        <dbReference type="EMBL" id="EGZ29405.1"/>
    </source>
</evidence>
<evidence type="ECO:0000259" key="4">
    <source>
        <dbReference type="PROSITE" id="PS50192"/>
    </source>
</evidence>
<dbReference type="EMBL" id="JH159151">
    <property type="protein sequence ID" value="EGZ29405.1"/>
    <property type="molecule type" value="Genomic_DNA"/>
</dbReference>
<protein>
    <recommendedName>
        <fullName evidence="4">t-SNARE coiled-coil homology domain-containing protein</fullName>
    </recommendedName>
</protein>
<keyword evidence="3" id="KW-0812">Transmembrane</keyword>
<reference evidence="5 6" key="1">
    <citation type="journal article" date="2006" name="Science">
        <title>Phytophthora genome sequences uncover evolutionary origins and mechanisms of pathogenesis.</title>
        <authorList>
            <person name="Tyler B.M."/>
            <person name="Tripathy S."/>
            <person name="Zhang X."/>
            <person name="Dehal P."/>
            <person name="Jiang R.H."/>
            <person name="Aerts A."/>
            <person name="Arredondo F.D."/>
            <person name="Baxter L."/>
            <person name="Bensasson D."/>
            <person name="Beynon J.L."/>
            <person name="Chapman J."/>
            <person name="Damasceno C.M."/>
            <person name="Dorrance A.E."/>
            <person name="Dou D."/>
            <person name="Dickerman A.W."/>
            <person name="Dubchak I.L."/>
            <person name="Garbelotto M."/>
            <person name="Gijzen M."/>
            <person name="Gordon S.G."/>
            <person name="Govers F."/>
            <person name="Grunwald N.J."/>
            <person name="Huang W."/>
            <person name="Ivors K.L."/>
            <person name="Jones R.W."/>
            <person name="Kamoun S."/>
            <person name="Krampis K."/>
            <person name="Lamour K.H."/>
            <person name="Lee M.K."/>
            <person name="McDonald W.H."/>
            <person name="Medina M."/>
            <person name="Meijer H.J."/>
            <person name="Nordberg E.K."/>
            <person name="Maclean D.J."/>
            <person name="Ospina-Giraldo M.D."/>
            <person name="Morris P.F."/>
            <person name="Phuntumart V."/>
            <person name="Putnam N.H."/>
            <person name="Rash S."/>
            <person name="Rose J.K."/>
            <person name="Sakihama Y."/>
            <person name="Salamov A.A."/>
            <person name="Savidor A."/>
            <person name="Scheuring C.F."/>
            <person name="Smith B.M."/>
            <person name="Sobral B.W."/>
            <person name="Terry A."/>
            <person name="Torto-Alalibo T.A."/>
            <person name="Win J."/>
            <person name="Xu Z."/>
            <person name="Zhang H."/>
            <person name="Grigoriev I.V."/>
            <person name="Rokhsar D.S."/>
            <person name="Boore J.L."/>
        </authorList>
    </citation>
    <scope>NUCLEOTIDE SEQUENCE [LARGE SCALE GENOMIC DNA]</scope>
    <source>
        <strain evidence="5 6">P6497</strain>
    </source>
</reference>
<keyword evidence="1" id="KW-0175">Coiled coil</keyword>
<dbReference type="KEGG" id="psoj:PHYSODRAFT_249260"/>
<evidence type="ECO:0000313" key="6">
    <source>
        <dbReference type="Proteomes" id="UP000002640"/>
    </source>
</evidence>
<keyword evidence="6" id="KW-1185">Reference proteome</keyword>
<dbReference type="AlphaFoldDB" id="G4YJ71"/>
<dbReference type="SUPFAM" id="SSF58038">
    <property type="entry name" value="SNARE fusion complex"/>
    <property type="match status" value="1"/>
</dbReference>
<feature type="transmembrane region" description="Helical" evidence="3">
    <location>
        <begin position="291"/>
        <end position="311"/>
    </location>
</feature>
<evidence type="ECO:0000256" key="2">
    <source>
        <dbReference type="SAM" id="MobiDB-lite"/>
    </source>
</evidence>
<dbReference type="PROSITE" id="PS50192">
    <property type="entry name" value="T_SNARE"/>
    <property type="match status" value="1"/>
</dbReference>
<dbReference type="InterPro" id="IPR000727">
    <property type="entry name" value="T_SNARE_dom"/>
</dbReference>
<evidence type="ECO:0000256" key="3">
    <source>
        <dbReference type="SAM" id="Phobius"/>
    </source>
</evidence>
<dbReference type="RefSeq" id="XP_009516680.1">
    <property type="nucleotide sequence ID" value="XM_009518385.1"/>
</dbReference>